<dbReference type="PANTHER" id="PTHR46663:SF3">
    <property type="entry name" value="SLL0267 PROTEIN"/>
    <property type="match status" value="1"/>
</dbReference>
<dbReference type="Gene3D" id="3.30.70.270">
    <property type="match status" value="1"/>
</dbReference>
<feature type="region of interest" description="Disordered" evidence="1">
    <location>
        <begin position="429"/>
        <end position="460"/>
    </location>
</feature>
<proteinExistence type="predicted"/>
<dbReference type="InterPro" id="IPR029016">
    <property type="entry name" value="GAF-like_dom_sf"/>
</dbReference>
<dbReference type="Pfam" id="PF13185">
    <property type="entry name" value="GAF_2"/>
    <property type="match status" value="1"/>
</dbReference>
<dbReference type="Pfam" id="PF00990">
    <property type="entry name" value="GGDEF"/>
    <property type="match status" value="1"/>
</dbReference>
<dbReference type="InterPro" id="IPR013656">
    <property type="entry name" value="PAS_4"/>
</dbReference>
<dbReference type="PROSITE" id="PS50112">
    <property type="entry name" value="PAS"/>
    <property type="match status" value="1"/>
</dbReference>
<dbReference type="InterPro" id="IPR000014">
    <property type="entry name" value="PAS"/>
</dbReference>
<dbReference type="SUPFAM" id="SSF55073">
    <property type="entry name" value="Nucleotide cyclase"/>
    <property type="match status" value="1"/>
</dbReference>
<dbReference type="SUPFAM" id="SSF55785">
    <property type="entry name" value="PYP-like sensor domain (PAS domain)"/>
    <property type="match status" value="1"/>
</dbReference>
<dbReference type="InterPro" id="IPR052163">
    <property type="entry name" value="DGC-Regulatory_Protein"/>
</dbReference>
<dbReference type="SMART" id="SM00091">
    <property type="entry name" value="PAS"/>
    <property type="match status" value="1"/>
</dbReference>
<dbReference type="InterPro" id="IPR003018">
    <property type="entry name" value="GAF"/>
</dbReference>
<dbReference type="SUPFAM" id="SSF55781">
    <property type="entry name" value="GAF domain-like"/>
    <property type="match status" value="1"/>
</dbReference>
<feature type="domain" description="GGDEF" evidence="4">
    <location>
        <begin position="316"/>
        <end position="450"/>
    </location>
</feature>
<evidence type="ECO:0000256" key="1">
    <source>
        <dbReference type="SAM" id="MobiDB-lite"/>
    </source>
</evidence>
<dbReference type="OrthoDB" id="9812260at2"/>
<dbReference type="NCBIfam" id="TIGR00229">
    <property type="entry name" value="sensory_box"/>
    <property type="match status" value="1"/>
</dbReference>
<dbReference type="Pfam" id="PF08448">
    <property type="entry name" value="PAS_4"/>
    <property type="match status" value="1"/>
</dbReference>
<name>A0A2N5Y7C9_9GAMM</name>
<dbReference type="InterPro" id="IPR000160">
    <property type="entry name" value="GGDEF_dom"/>
</dbReference>
<dbReference type="InterPro" id="IPR043128">
    <property type="entry name" value="Rev_trsase/Diguanyl_cyclase"/>
</dbReference>
<sequence>MVDYVSDPALTQFLDLLLDVVCVVDSDGHFQYVSAACESVFGFTQEEMVGKTVQDLVHPDDREYTLNRARQVMAGTDSTQFENRYLRKDGEVVHIMWSARWSEEGQVRIGVARDITRRKQAELVQSALFRISQAAHRERDLGILLDQIHDIVAKLVPARGFYLGLWDYRDGRWNYPFSRDRENAGAAQAEGVEPLCEQVRIKGQTLLSGPGALTTGDTDISGSRSCYWLGAPLTSEQGVIGALVVRSDSPAAGFSEEHQQLLEFVADQVTVAISQQRLLARLEQRAQYDALTGLPNRALLDDRLQKAISVAERESGMLALLFVDMDDFKRVNDTLGHAAGDCLLQLTAQRLLASVRASDTVARLGGDEFIIVLEGLAATDHAQVLVDKIQGAFALPFELDHKPLLSPVSIGMALYPDDGTTPESLLRHADKRMYAAKETAAAQRTTPSDQEQPPGSDATQ</sequence>
<protein>
    <submittedName>
        <fullName evidence="5">Diguanylate cyclase</fullName>
    </submittedName>
</protein>
<dbReference type="InterPro" id="IPR000700">
    <property type="entry name" value="PAS-assoc_C"/>
</dbReference>
<evidence type="ECO:0000313" key="5">
    <source>
        <dbReference type="EMBL" id="PLW84298.1"/>
    </source>
</evidence>
<feature type="domain" description="PAC" evidence="3">
    <location>
        <begin position="79"/>
        <end position="127"/>
    </location>
</feature>
<dbReference type="Gene3D" id="3.30.450.40">
    <property type="match status" value="1"/>
</dbReference>
<evidence type="ECO:0000259" key="3">
    <source>
        <dbReference type="PROSITE" id="PS50113"/>
    </source>
</evidence>
<evidence type="ECO:0000259" key="2">
    <source>
        <dbReference type="PROSITE" id="PS50112"/>
    </source>
</evidence>
<dbReference type="Proteomes" id="UP000234845">
    <property type="component" value="Unassembled WGS sequence"/>
</dbReference>
<dbReference type="RefSeq" id="WP_101519934.1">
    <property type="nucleotide sequence ID" value="NZ_PKLZ01000001.1"/>
</dbReference>
<dbReference type="PROSITE" id="PS50887">
    <property type="entry name" value="GGDEF"/>
    <property type="match status" value="1"/>
</dbReference>
<dbReference type="InterPro" id="IPR029787">
    <property type="entry name" value="Nucleotide_cyclase"/>
</dbReference>
<keyword evidence="6" id="KW-1185">Reference proteome</keyword>
<dbReference type="SMART" id="SM00065">
    <property type="entry name" value="GAF"/>
    <property type="match status" value="1"/>
</dbReference>
<dbReference type="EMBL" id="PKLZ01000001">
    <property type="protein sequence ID" value="PLW84298.1"/>
    <property type="molecule type" value="Genomic_DNA"/>
</dbReference>
<dbReference type="InterPro" id="IPR035965">
    <property type="entry name" value="PAS-like_dom_sf"/>
</dbReference>
<organism evidence="5 6">
    <name type="scientific">Kineobactrum sediminis</name>
    <dbReference type="NCBI Taxonomy" id="1905677"/>
    <lineage>
        <taxon>Bacteria</taxon>
        <taxon>Pseudomonadati</taxon>
        <taxon>Pseudomonadota</taxon>
        <taxon>Gammaproteobacteria</taxon>
        <taxon>Cellvibrionales</taxon>
        <taxon>Halieaceae</taxon>
        <taxon>Kineobactrum</taxon>
    </lineage>
</organism>
<dbReference type="Gene3D" id="3.30.450.20">
    <property type="entry name" value="PAS domain"/>
    <property type="match status" value="1"/>
</dbReference>
<dbReference type="CDD" id="cd01949">
    <property type="entry name" value="GGDEF"/>
    <property type="match status" value="1"/>
</dbReference>
<feature type="domain" description="PAS" evidence="2">
    <location>
        <begin position="6"/>
        <end position="76"/>
    </location>
</feature>
<dbReference type="AlphaFoldDB" id="A0A2N5Y7C9"/>
<dbReference type="CDD" id="cd00130">
    <property type="entry name" value="PAS"/>
    <property type="match status" value="1"/>
</dbReference>
<dbReference type="PROSITE" id="PS50113">
    <property type="entry name" value="PAC"/>
    <property type="match status" value="1"/>
</dbReference>
<gene>
    <name evidence="5" type="ORF">CWI75_02865</name>
</gene>
<feature type="compositionally biased region" description="Polar residues" evidence="1">
    <location>
        <begin position="442"/>
        <end position="460"/>
    </location>
</feature>
<dbReference type="SMART" id="SM00267">
    <property type="entry name" value="GGDEF"/>
    <property type="match status" value="1"/>
</dbReference>
<reference evidence="6" key="1">
    <citation type="submission" date="2017-11" db="EMBL/GenBank/DDBJ databases">
        <title>The draft genome sequence of Chromatocurvus sp. F02.</title>
        <authorList>
            <person name="Du Z.-J."/>
            <person name="Chang Y.-Q."/>
        </authorList>
    </citation>
    <scope>NUCLEOTIDE SEQUENCE [LARGE SCALE GENOMIC DNA]</scope>
    <source>
        <strain evidence="6">F02</strain>
    </source>
</reference>
<evidence type="ECO:0000259" key="4">
    <source>
        <dbReference type="PROSITE" id="PS50887"/>
    </source>
</evidence>
<accession>A0A2N5Y7C9</accession>
<comment type="caution">
    <text evidence="5">The sequence shown here is derived from an EMBL/GenBank/DDBJ whole genome shotgun (WGS) entry which is preliminary data.</text>
</comment>
<evidence type="ECO:0000313" key="6">
    <source>
        <dbReference type="Proteomes" id="UP000234845"/>
    </source>
</evidence>
<dbReference type="NCBIfam" id="TIGR00254">
    <property type="entry name" value="GGDEF"/>
    <property type="match status" value="1"/>
</dbReference>
<dbReference type="PANTHER" id="PTHR46663">
    <property type="entry name" value="DIGUANYLATE CYCLASE DGCT-RELATED"/>
    <property type="match status" value="1"/>
</dbReference>